<dbReference type="InterPro" id="IPR029058">
    <property type="entry name" value="AB_hydrolase_fold"/>
</dbReference>
<evidence type="ECO:0000256" key="1">
    <source>
        <dbReference type="ARBA" id="ARBA00022801"/>
    </source>
</evidence>
<organism evidence="4 5">
    <name type="scientific">Fusarium kuroshium</name>
    <dbReference type="NCBI Taxonomy" id="2010991"/>
    <lineage>
        <taxon>Eukaryota</taxon>
        <taxon>Fungi</taxon>
        <taxon>Dikarya</taxon>
        <taxon>Ascomycota</taxon>
        <taxon>Pezizomycotina</taxon>
        <taxon>Sordariomycetes</taxon>
        <taxon>Hypocreomycetidae</taxon>
        <taxon>Hypocreales</taxon>
        <taxon>Nectriaceae</taxon>
        <taxon>Fusarium</taxon>
        <taxon>Fusarium solani species complex</taxon>
    </lineage>
</organism>
<gene>
    <name evidence="4" type="ORF">CDV36_005308</name>
</gene>
<dbReference type="STRING" id="2010991.A0A3M2SBW0"/>
<evidence type="ECO:0000256" key="2">
    <source>
        <dbReference type="ARBA" id="ARBA00038334"/>
    </source>
</evidence>
<dbReference type="PANTHER" id="PTHR43329">
    <property type="entry name" value="EPOXIDE HYDROLASE"/>
    <property type="match status" value="1"/>
</dbReference>
<sequence>MTNISASRASPNSPNSNIHNSEFVLTMFEGFQSFDVETSTENVTIHGLKSGDASSASKPPLLLLHGFPQTLHIWHRVAPQLLDKYTIILIDIRGYGQSSKPEEVSAYAKSAMARDCIDVMNSLGFTDSFYVCAHDRGARVAHKLCVDYPDRVRKVILLDICPTLSMYTKTDFNFAKAYFHWFFLIQDAPLPEMMIAGRSRHFAELFMGGRQKEGLKFFDPTCFDFYAKSLEDEVTVHAMCNDYRASATLDLDEARADLEQGRKISSPLLVLWGKHGVIEKCFDAVKEWKDVTGPGVPVEGRSVDSGHYIPEQAPGEVVSAVLNFFK</sequence>
<dbReference type="SUPFAM" id="SSF53474">
    <property type="entry name" value="alpha/beta-Hydrolases"/>
    <property type="match status" value="1"/>
</dbReference>
<dbReference type="PRINTS" id="PR00111">
    <property type="entry name" value="ABHYDROLASE"/>
</dbReference>
<accession>A0A3M2SBW0</accession>
<feature type="domain" description="AB hydrolase-1" evidence="3">
    <location>
        <begin position="59"/>
        <end position="190"/>
    </location>
</feature>
<keyword evidence="1" id="KW-0378">Hydrolase</keyword>
<reference evidence="4 5" key="1">
    <citation type="submission" date="2017-06" db="EMBL/GenBank/DDBJ databases">
        <title>Comparative genomic analysis of Ambrosia Fusariam Clade fungi.</title>
        <authorList>
            <person name="Stajich J.E."/>
            <person name="Carrillo J."/>
            <person name="Kijimoto T."/>
            <person name="Eskalen A."/>
            <person name="O'Donnell K."/>
            <person name="Kasson M."/>
        </authorList>
    </citation>
    <scope>NUCLEOTIDE SEQUENCE [LARGE SCALE GENOMIC DNA]</scope>
    <source>
        <strain evidence="4">UCR3666</strain>
    </source>
</reference>
<name>A0A3M2SBW0_9HYPO</name>
<evidence type="ECO:0000313" key="5">
    <source>
        <dbReference type="Proteomes" id="UP000277212"/>
    </source>
</evidence>
<dbReference type="AlphaFoldDB" id="A0A3M2SBW0"/>
<dbReference type="GO" id="GO:0016787">
    <property type="term" value="F:hydrolase activity"/>
    <property type="evidence" value="ECO:0007669"/>
    <property type="project" value="UniProtKB-KW"/>
</dbReference>
<dbReference type="InterPro" id="IPR000639">
    <property type="entry name" value="Epox_hydrolase-like"/>
</dbReference>
<dbReference type="PRINTS" id="PR00412">
    <property type="entry name" value="EPOXHYDRLASE"/>
</dbReference>
<keyword evidence="5" id="KW-1185">Reference proteome</keyword>
<proteinExistence type="inferred from homology"/>
<dbReference type="Pfam" id="PF00561">
    <property type="entry name" value="Abhydrolase_1"/>
    <property type="match status" value="1"/>
</dbReference>
<evidence type="ECO:0000259" key="3">
    <source>
        <dbReference type="Pfam" id="PF00561"/>
    </source>
</evidence>
<comment type="caution">
    <text evidence="4">The sequence shown here is derived from an EMBL/GenBank/DDBJ whole genome shotgun (WGS) entry which is preliminary data.</text>
</comment>
<dbReference type="EMBL" id="NKUJ01000072">
    <property type="protein sequence ID" value="RMJ15057.1"/>
    <property type="molecule type" value="Genomic_DNA"/>
</dbReference>
<evidence type="ECO:0000313" key="4">
    <source>
        <dbReference type="EMBL" id="RMJ15057.1"/>
    </source>
</evidence>
<protein>
    <recommendedName>
        <fullName evidence="3">AB hydrolase-1 domain-containing protein</fullName>
    </recommendedName>
</protein>
<dbReference type="InterPro" id="IPR000073">
    <property type="entry name" value="AB_hydrolase_1"/>
</dbReference>
<dbReference type="Gene3D" id="3.40.50.1820">
    <property type="entry name" value="alpha/beta hydrolase"/>
    <property type="match status" value="1"/>
</dbReference>
<dbReference type="OrthoDB" id="408373at2759"/>
<dbReference type="Proteomes" id="UP000277212">
    <property type="component" value="Unassembled WGS sequence"/>
</dbReference>
<comment type="similarity">
    <text evidence="2">Belongs to the AB hydrolase superfamily. Epoxide hydrolase family.</text>
</comment>